<dbReference type="InterPro" id="IPR042099">
    <property type="entry name" value="ANL_N_sf"/>
</dbReference>
<dbReference type="Gene3D" id="3.40.50.12780">
    <property type="entry name" value="N-terminal domain of ligase-like"/>
    <property type="match status" value="1"/>
</dbReference>
<dbReference type="CDD" id="cd04433">
    <property type="entry name" value="AFD_class_I"/>
    <property type="match status" value="1"/>
</dbReference>
<dbReference type="AlphaFoldDB" id="A0A6J7DS96"/>
<gene>
    <name evidence="2" type="ORF">UFOPK2289_00654</name>
    <name evidence="3" type="ORF">UFOPK2822_01059</name>
    <name evidence="4" type="ORF">UFOPK3346_01108</name>
    <name evidence="5" type="ORF">UFOPK3670_00997</name>
    <name evidence="6" type="ORF">UFOPK4308_01043</name>
</gene>
<sequence length="473" mass="51536">MFDFGILAKWAQDEPNGLAFADDEYVLSFPQLNSLALKTAAHLTERGIVQGDLVCVALPSYLEWSTTLALHLLGVKTMSKIGRGGFNPEVFPDWLITLQLDPEVGIERTIIFDEALLATVVAGPEMKDAPGYSHGSDIVRFFSTSGTTGSRKYFAVTSDGLASLVGRSGKSDFAGEDPLLSLFPFAMGANYVRALRGLVAGKPYFTCSFRDYRLTKMLRKYPIRTLLGSPVQIANFLNLQMHTDTQLPNLKTIVMSGSTPSSKLLARINSQIGCEVLNGYGSAEAGNVAISTITQESSIPGVINPAVTLQIVDEANQILPAGAIGSIRYSREGMALSYYNNPEASAEYFREGFFYPGDLGFIDTQGRLVLAGRSNEVINLGGVKVNPENVDEIAMAQLGVLDCAAFAIMSQSGVDQLALALVTDKDFDLALFKKTMENKSIYPPTLYFPTKSIPRNENGKILREELRENFEKK</sequence>
<evidence type="ECO:0000313" key="6">
    <source>
        <dbReference type="EMBL" id="CAB5060787.1"/>
    </source>
</evidence>
<accession>A0A6J7DS96</accession>
<dbReference type="GO" id="GO:0031956">
    <property type="term" value="F:medium-chain fatty acid-CoA ligase activity"/>
    <property type="evidence" value="ECO:0007669"/>
    <property type="project" value="TreeGrafter"/>
</dbReference>
<dbReference type="PANTHER" id="PTHR43201">
    <property type="entry name" value="ACYL-COA SYNTHETASE"/>
    <property type="match status" value="1"/>
</dbReference>
<dbReference type="InterPro" id="IPR000873">
    <property type="entry name" value="AMP-dep_synth/lig_dom"/>
</dbReference>
<dbReference type="Gene3D" id="3.30.300.30">
    <property type="match status" value="1"/>
</dbReference>
<dbReference type="EMBL" id="CAEZWT010000014">
    <property type="protein sequence ID" value="CAB4662997.1"/>
    <property type="molecule type" value="Genomic_DNA"/>
</dbReference>
<dbReference type="Gene3D" id="3.40.50.980">
    <property type="match status" value="1"/>
</dbReference>
<proteinExistence type="predicted"/>
<evidence type="ECO:0000313" key="4">
    <source>
        <dbReference type="EMBL" id="CAB4872428.1"/>
    </source>
</evidence>
<dbReference type="InterPro" id="IPR045851">
    <property type="entry name" value="AMP-bd_C_sf"/>
</dbReference>
<dbReference type="EMBL" id="CAFBQL010000007">
    <property type="protein sequence ID" value="CAB5060787.1"/>
    <property type="molecule type" value="Genomic_DNA"/>
</dbReference>
<protein>
    <submittedName>
        <fullName evidence="4">Unannotated protein</fullName>
    </submittedName>
</protein>
<dbReference type="EMBL" id="CAEZZC010000014">
    <property type="protein sequence ID" value="CAB4754888.1"/>
    <property type="molecule type" value="Genomic_DNA"/>
</dbReference>
<organism evidence="4">
    <name type="scientific">freshwater metagenome</name>
    <dbReference type="NCBI Taxonomy" id="449393"/>
    <lineage>
        <taxon>unclassified sequences</taxon>
        <taxon>metagenomes</taxon>
        <taxon>ecological metagenomes</taxon>
    </lineage>
</organism>
<evidence type="ECO:0000313" key="5">
    <source>
        <dbReference type="EMBL" id="CAB4926367.1"/>
    </source>
</evidence>
<evidence type="ECO:0000313" key="2">
    <source>
        <dbReference type="EMBL" id="CAB4662997.1"/>
    </source>
</evidence>
<evidence type="ECO:0000313" key="3">
    <source>
        <dbReference type="EMBL" id="CAB4754888.1"/>
    </source>
</evidence>
<dbReference type="EMBL" id="CAFBLE010000010">
    <property type="protein sequence ID" value="CAB4872428.1"/>
    <property type="molecule type" value="Genomic_DNA"/>
</dbReference>
<dbReference type="PANTHER" id="PTHR43201:SF32">
    <property type="entry name" value="2-SUCCINYLBENZOATE--COA LIGASE, CHLOROPLASTIC_PEROXISOMAL"/>
    <property type="match status" value="1"/>
</dbReference>
<dbReference type="SUPFAM" id="SSF56801">
    <property type="entry name" value="Acetyl-CoA synthetase-like"/>
    <property type="match status" value="1"/>
</dbReference>
<dbReference type="Pfam" id="PF00501">
    <property type="entry name" value="AMP-binding"/>
    <property type="match status" value="1"/>
</dbReference>
<name>A0A6J7DS96_9ZZZZ</name>
<dbReference type="EMBL" id="CAFBMV010000007">
    <property type="protein sequence ID" value="CAB4926367.1"/>
    <property type="molecule type" value="Genomic_DNA"/>
</dbReference>
<evidence type="ECO:0000259" key="1">
    <source>
        <dbReference type="Pfam" id="PF00501"/>
    </source>
</evidence>
<feature type="domain" description="AMP-dependent synthetase/ligase" evidence="1">
    <location>
        <begin position="132"/>
        <end position="339"/>
    </location>
</feature>
<dbReference type="GO" id="GO:0006631">
    <property type="term" value="P:fatty acid metabolic process"/>
    <property type="evidence" value="ECO:0007669"/>
    <property type="project" value="TreeGrafter"/>
</dbReference>
<reference evidence="4" key="1">
    <citation type="submission" date="2020-05" db="EMBL/GenBank/DDBJ databases">
        <authorList>
            <person name="Chiriac C."/>
            <person name="Salcher M."/>
            <person name="Ghai R."/>
            <person name="Kavagutti S V."/>
        </authorList>
    </citation>
    <scope>NUCLEOTIDE SEQUENCE</scope>
</reference>